<evidence type="ECO:0000313" key="2">
    <source>
        <dbReference type="EMBL" id="QDL10017.1"/>
    </source>
</evidence>
<keyword evidence="1" id="KW-0812">Transmembrane</keyword>
<reference evidence="2 3" key="1">
    <citation type="submission" date="2018-06" db="EMBL/GenBank/DDBJ databases">
        <title>Comparative genomics of Brasilonema spp. strains.</title>
        <authorList>
            <person name="Alvarenga D.O."/>
            <person name="Fiore M.F."/>
            <person name="Varani A.M."/>
        </authorList>
    </citation>
    <scope>NUCLEOTIDE SEQUENCE [LARGE SCALE GENOMIC DNA]</scope>
    <source>
        <strain evidence="2 3">CENA114</strain>
    </source>
</reference>
<accession>A0A856MLF1</accession>
<gene>
    <name evidence="2" type="ORF">DP114_20890</name>
</gene>
<sequence>MNNSKVRISRDIAADVFALAAESYTKESQDYSLEELIQAGAEVEIPPEFIVRAVQQIKAKQIQARERQQKLKLIFISGSAGAALMLFGVLVYNMITSQFTHTRRSPEHRFHAARFSTDEDPNRFPPQHFRHHRHNRQHITNVTGEVQQYLFNPEGQADGLLLNNGLQVKFPPFMGDSLMATVSPGTQITVSGTSGFPSRFGQEIRARSITNPQTGQTLMPQTSPILPQPPNSGNYGNVSVEGSAQNWLVGYRGNINGVVLSNGAVVRFPRSASHQLDSIANVGDKVQAEGFGTRNDSGQTVEATTLTINGQSVPLEPQNRYLR</sequence>
<keyword evidence="3" id="KW-1185">Reference proteome</keyword>
<keyword evidence="1" id="KW-0472">Membrane</keyword>
<evidence type="ECO:0000256" key="1">
    <source>
        <dbReference type="SAM" id="Phobius"/>
    </source>
</evidence>
<dbReference type="Proteomes" id="UP000503129">
    <property type="component" value="Chromosome"/>
</dbReference>
<dbReference type="AlphaFoldDB" id="A0A856MLF1"/>
<dbReference type="EMBL" id="CP030118">
    <property type="protein sequence ID" value="QDL10017.1"/>
    <property type="molecule type" value="Genomic_DNA"/>
</dbReference>
<protein>
    <recommendedName>
        <fullName evidence="4">DUF5666 domain-containing protein</fullName>
    </recommendedName>
</protein>
<evidence type="ECO:0000313" key="3">
    <source>
        <dbReference type="Proteomes" id="UP000503129"/>
    </source>
</evidence>
<organism evidence="2 3">
    <name type="scientific">Brasilonema sennae CENA114</name>
    <dbReference type="NCBI Taxonomy" id="415709"/>
    <lineage>
        <taxon>Bacteria</taxon>
        <taxon>Bacillati</taxon>
        <taxon>Cyanobacteriota</taxon>
        <taxon>Cyanophyceae</taxon>
        <taxon>Nostocales</taxon>
        <taxon>Scytonemataceae</taxon>
        <taxon>Brasilonema</taxon>
        <taxon>Bromeliae group (in: Brasilonema)</taxon>
    </lineage>
</organism>
<proteinExistence type="predicted"/>
<keyword evidence="1" id="KW-1133">Transmembrane helix</keyword>
<name>A0A856MLF1_9CYAN</name>
<dbReference type="RefSeq" id="WP_169263123.1">
    <property type="nucleotide sequence ID" value="NZ_CAWOXK010000001.1"/>
</dbReference>
<dbReference type="KEGG" id="bsen:DP114_20890"/>
<evidence type="ECO:0008006" key="4">
    <source>
        <dbReference type="Google" id="ProtNLM"/>
    </source>
</evidence>
<feature type="transmembrane region" description="Helical" evidence="1">
    <location>
        <begin position="73"/>
        <end position="95"/>
    </location>
</feature>